<dbReference type="EMBL" id="QYUK01000011">
    <property type="protein sequence ID" value="RJF87750.1"/>
    <property type="molecule type" value="Genomic_DNA"/>
</dbReference>
<protein>
    <submittedName>
        <fullName evidence="8">DMT family transporter</fullName>
    </submittedName>
</protein>
<feature type="transmembrane region" description="Helical" evidence="6">
    <location>
        <begin position="109"/>
        <end position="127"/>
    </location>
</feature>
<feature type="transmembrane region" description="Helical" evidence="6">
    <location>
        <begin position="227"/>
        <end position="246"/>
    </location>
</feature>
<evidence type="ECO:0000256" key="1">
    <source>
        <dbReference type="ARBA" id="ARBA00004141"/>
    </source>
</evidence>
<evidence type="ECO:0000313" key="9">
    <source>
        <dbReference type="Proteomes" id="UP000284605"/>
    </source>
</evidence>
<evidence type="ECO:0000313" key="8">
    <source>
        <dbReference type="EMBL" id="RJF87750.1"/>
    </source>
</evidence>
<feature type="transmembrane region" description="Helical" evidence="6">
    <location>
        <begin position="164"/>
        <end position="184"/>
    </location>
</feature>
<reference evidence="8 9" key="1">
    <citation type="submission" date="2018-09" db="EMBL/GenBank/DDBJ databases">
        <authorList>
            <person name="Zhu H."/>
        </authorList>
    </citation>
    <scope>NUCLEOTIDE SEQUENCE [LARGE SCALE GENOMIC DNA]</scope>
    <source>
        <strain evidence="8 9">K1W22B-8</strain>
    </source>
</reference>
<feature type="transmembrane region" description="Helical" evidence="6">
    <location>
        <begin position="139"/>
        <end position="158"/>
    </location>
</feature>
<sequence>MVVAAQRANRVRALISDRWMEILLVGLFCLLWSSAFAPAKIALSDCPPLILLAVRFLVAGVICLGLARRFGEAGGATWRQIGALGLLGLFNNAIYLGFSWVGMTTVSSGFAAVLISANPLLTALVAVPVLGERLTTRKIAGLVLGLIGVGIVLRSRLGGGIEDAGGTLLLLGGLISLVTGTVLYKRLAPPVGPWTGNGIQLLAAGLALLPLALGFEDLGHIRYTLPMLASMAWMVLGVSVGGYFLWFKILARRSATAASSLHFLMPPLGLAFGWVIVGEGVPLLDLIGIAPIAAGIALVTRAPRP</sequence>
<dbReference type="AlphaFoldDB" id="A0A418WCN4"/>
<dbReference type="PANTHER" id="PTHR32322">
    <property type="entry name" value="INNER MEMBRANE TRANSPORTER"/>
    <property type="match status" value="1"/>
</dbReference>
<accession>A0A418WCN4</accession>
<dbReference type="Pfam" id="PF00892">
    <property type="entry name" value="EamA"/>
    <property type="match status" value="2"/>
</dbReference>
<keyword evidence="9" id="KW-1185">Reference proteome</keyword>
<feature type="transmembrane region" description="Helical" evidence="6">
    <location>
        <begin position="196"/>
        <end position="215"/>
    </location>
</feature>
<dbReference type="SUPFAM" id="SSF103481">
    <property type="entry name" value="Multidrug resistance efflux transporter EmrE"/>
    <property type="match status" value="2"/>
</dbReference>
<proteinExistence type="inferred from homology"/>
<keyword evidence="5 6" id="KW-0472">Membrane</keyword>
<dbReference type="OrthoDB" id="7274881at2"/>
<comment type="similarity">
    <text evidence="2">Belongs to the EamA transporter family.</text>
</comment>
<feature type="transmembrane region" description="Helical" evidence="6">
    <location>
        <begin position="49"/>
        <end position="71"/>
    </location>
</feature>
<dbReference type="InterPro" id="IPR037185">
    <property type="entry name" value="EmrE-like"/>
</dbReference>
<comment type="caution">
    <text evidence="8">The sequence shown here is derived from an EMBL/GenBank/DDBJ whole genome shotgun (WGS) entry which is preliminary data.</text>
</comment>
<keyword evidence="3 6" id="KW-0812">Transmembrane</keyword>
<evidence type="ECO:0000259" key="7">
    <source>
        <dbReference type="Pfam" id="PF00892"/>
    </source>
</evidence>
<dbReference type="InterPro" id="IPR050638">
    <property type="entry name" value="AA-Vitamin_Transporters"/>
</dbReference>
<evidence type="ECO:0000256" key="5">
    <source>
        <dbReference type="ARBA" id="ARBA00023136"/>
    </source>
</evidence>
<keyword evidence="4 6" id="KW-1133">Transmembrane helix</keyword>
<feature type="transmembrane region" description="Helical" evidence="6">
    <location>
        <begin position="258"/>
        <end position="277"/>
    </location>
</feature>
<evidence type="ECO:0000256" key="3">
    <source>
        <dbReference type="ARBA" id="ARBA00022692"/>
    </source>
</evidence>
<dbReference type="PANTHER" id="PTHR32322:SF2">
    <property type="entry name" value="EAMA DOMAIN-CONTAINING PROTEIN"/>
    <property type="match status" value="1"/>
</dbReference>
<dbReference type="Gene3D" id="1.10.3730.20">
    <property type="match status" value="1"/>
</dbReference>
<name>A0A418WCN4_9PROT</name>
<evidence type="ECO:0000256" key="4">
    <source>
        <dbReference type="ARBA" id="ARBA00022989"/>
    </source>
</evidence>
<gene>
    <name evidence="8" type="ORF">D3874_12545</name>
</gene>
<evidence type="ECO:0000256" key="2">
    <source>
        <dbReference type="ARBA" id="ARBA00007362"/>
    </source>
</evidence>
<dbReference type="InterPro" id="IPR000620">
    <property type="entry name" value="EamA_dom"/>
</dbReference>
<feature type="domain" description="EamA" evidence="7">
    <location>
        <begin position="166"/>
        <end position="300"/>
    </location>
</feature>
<organism evidence="8 9">
    <name type="scientific">Oleomonas cavernae</name>
    <dbReference type="NCBI Taxonomy" id="2320859"/>
    <lineage>
        <taxon>Bacteria</taxon>
        <taxon>Pseudomonadati</taxon>
        <taxon>Pseudomonadota</taxon>
        <taxon>Alphaproteobacteria</taxon>
        <taxon>Acetobacterales</taxon>
        <taxon>Acetobacteraceae</taxon>
        <taxon>Oleomonas</taxon>
    </lineage>
</organism>
<feature type="domain" description="EamA" evidence="7">
    <location>
        <begin position="20"/>
        <end position="153"/>
    </location>
</feature>
<dbReference type="Proteomes" id="UP000284605">
    <property type="component" value="Unassembled WGS sequence"/>
</dbReference>
<comment type="subcellular location">
    <subcellularLocation>
        <location evidence="1">Membrane</location>
        <topology evidence="1">Multi-pass membrane protein</topology>
    </subcellularLocation>
</comment>
<feature type="transmembrane region" description="Helical" evidence="6">
    <location>
        <begin position="83"/>
        <end position="103"/>
    </location>
</feature>
<feature type="transmembrane region" description="Helical" evidence="6">
    <location>
        <begin position="283"/>
        <end position="300"/>
    </location>
</feature>
<dbReference type="GO" id="GO:0016020">
    <property type="term" value="C:membrane"/>
    <property type="evidence" value="ECO:0007669"/>
    <property type="project" value="UniProtKB-SubCell"/>
</dbReference>
<evidence type="ECO:0000256" key="6">
    <source>
        <dbReference type="SAM" id="Phobius"/>
    </source>
</evidence>